<protein>
    <submittedName>
        <fullName evidence="6">Flavin reductase family protein</fullName>
        <ecNumber evidence="6">1.5.1.-</ecNumber>
    </submittedName>
</protein>
<dbReference type="Pfam" id="PF01613">
    <property type="entry name" value="Flavin_Reduct"/>
    <property type="match status" value="1"/>
</dbReference>
<comment type="similarity">
    <text evidence="4">Belongs to the flavoredoxin family.</text>
</comment>
<dbReference type="GO" id="GO:0016491">
    <property type="term" value="F:oxidoreductase activity"/>
    <property type="evidence" value="ECO:0007669"/>
    <property type="project" value="UniProtKB-KW"/>
</dbReference>
<reference evidence="6 7" key="1">
    <citation type="submission" date="2024-09" db="EMBL/GenBank/DDBJ databases">
        <authorList>
            <person name="Sun Q."/>
            <person name="Mori K."/>
        </authorList>
    </citation>
    <scope>NUCLEOTIDE SEQUENCE [LARGE SCALE GENOMIC DNA]</scope>
    <source>
        <strain evidence="6 7">JCM 1342</strain>
    </source>
</reference>
<dbReference type="RefSeq" id="WP_344714739.1">
    <property type="nucleotide sequence ID" value="NZ_BAAAWH010000001.1"/>
</dbReference>
<keyword evidence="2" id="KW-0285">Flavoprotein</keyword>
<keyword evidence="3" id="KW-0288">FMN</keyword>
<comment type="cofactor">
    <cofactor evidence="1">
        <name>FMN</name>
        <dbReference type="ChEBI" id="CHEBI:58210"/>
    </cofactor>
</comment>
<dbReference type="InterPro" id="IPR002563">
    <property type="entry name" value="Flavin_Rdtase-like_dom"/>
</dbReference>
<evidence type="ECO:0000313" key="7">
    <source>
        <dbReference type="Proteomes" id="UP001589611"/>
    </source>
</evidence>
<evidence type="ECO:0000256" key="4">
    <source>
        <dbReference type="ARBA" id="ARBA00038054"/>
    </source>
</evidence>
<evidence type="ECO:0000256" key="3">
    <source>
        <dbReference type="ARBA" id="ARBA00022643"/>
    </source>
</evidence>
<dbReference type="PANTHER" id="PTHR33798:SF5">
    <property type="entry name" value="FLAVIN REDUCTASE LIKE DOMAIN-CONTAINING PROTEIN"/>
    <property type="match status" value="1"/>
</dbReference>
<evidence type="ECO:0000313" key="6">
    <source>
        <dbReference type="EMBL" id="MFB9645570.1"/>
    </source>
</evidence>
<feature type="domain" description="Flavin reductase like" evidence="5">
    <location>
        <begin position="23"/>
        <end position="176"/>
    </location>
</feature>
<keyword evidence="7" id="KW-1185">Reference proteome</keyword>
<dbReference type="SMART" id="SM00903">
    <property type="entry name" value="Flavin_Reduct"/>
    <property type="match status" value="1"/>
</dbReference>
<dbReference type="EMBL" id="JBHMBE010000002">
    <property type="protein sequence ID" value="MFB9645570.1"/>
    <property type="molecule type" value="Genomic_DNA"/>
</dbReference>
<gene>
    <name evidence="6" type="ORF">ACFFPJ_07150</name>
</gene>
<keyword evidence="6" id="KW-0560">Oxidoreductase</keyword>
<dbReference type="Gene3D" id="2.30.110.10">
    <property type="entry name" value="Electron Transport, Fmn-binding Protein, Chain A"/>
    <property type="match status" value="1"/>
</dbReference>
<dbReference type="Proteomes" id="UP001589611">
    <property type="component" value="Unassembled WGS sequence"/>
</dbReference>
<accession>A0ABV5SYZ6</accession>
<evidence type="ECO:0000259" key="5">
    <source>
        <dbReference type="SMART" id="SM00903"/>
    </source>
</evidence>
<dbReference type="PANTHER" id="PTHR33798">
    <property type="entry name" value="FLAVOPROTEIN OXYGENASE"/>
    <property type="match status" value="1"/>
</dbReference>
<name>A0ABV5SYZ6_9MICO</name>
<dbReference type="InterPro" id="IPR012349">
    <property type="entry name" value="Split_barrel_FMN-bd"/>
</dbReference>
<evidence type="ECO:0000256" key="2">
    <source>
        <dbReference type="ARBA" id="ARBA00022630"/>
    </source>
</evidence>
<dbReference type="SUPFAM" id="SSF50475">
    <property type="entry name" value="FMN-binding split barrel"/>
    <property type="match status" value="1"/>
</dbReference>
<proteinExistence type="inferred from homology"/>
<sequence>MTEYDSIATAGLSERDAYRLLTGIVVPRPIAWITTRNVDGSVNLAPFSAFVILANDPPLIGVSIGRKGASLKDTARNIKRSGQFVVNSPHLSQSDLVHQSSQELPEAISEVEELGLGTLPSHSVDVPRLDGASISMECEFVQAIEFGRTKTELIVGEVRHIHVKAGLLVDGKIDTATLEPLGRVAGPRYAGISDVISHRMLQHTLYSEREGSSA</sequence>
<dbReference type="EC" id="1.5.1.-" evidence="6"/>
<organism evidence="6 7">
    <name type="scientific">Microbacterium terregens</name>
    <dbReference type="NCBI Taxonomy" id="69363"/>
    <lineage>
        <taxon>Bacteria</taxon>
        <taxon>Bacillati</taxon>
        <taxon>Actinomycetota</taxon>
        <taxon>Actinomycetes</taxon>
        <taxon>Micrococcales</taxon>
        <taxon>Microbacteriaceae</taxon>
        <taxon>Microbacterium</taxon>
    </lineage>
</organism>
<evidence type="ECO:0000256" key="1">
    <source>
        <dbReference type="ARBA" id="ARBA00001917"/>
    </source>
</evidence>
<comment type="caution">
    <text evidence="6">The sequence shown here is derived from an EMBL/GenBank/DDBJ whole genome shotgun (WGS) entry which is preliminary data.</text>
</comment>